<dbReference type="GO" id="GO:0005634">
    <property type="term" value="C:nucleus"/>
    <property type="evidence" value="ECO:0007669"/>
    <property type="project" value="TreeGrafter"/>
</dbReference>
<dbReference type="SMART" id="SM01296">
    <property type="entry name" value="N2227"/>
    <property type="match status" value="1"/>
</dbReference>
<dbReference type="InterPro" id="IPR029063">
    <property type="entry name" value="SAM-dependent_MTases_sf"/>
</dbReference>
<dbReference type="OMA" id="GSMSMCA"/>
<keyword evidence="5" id="KW-0949">S-adenosyl-L-methionine</keyword>
<evidence type="ECO:0000256" key="5">
    <source>
        <dbReference type="ARBA" id="ARBA00022691"/>
    </source>
</evidence>
<keyword evidence="4" id="KW-0808">Transferase</keyword>
<keyword evidence="6" id="KW-1185">Reference proteome</keyword>
<evidence type="ECO:0000313" key="6">
    <source>
        <dbReference type="Proteomes" id="UP000079169"/>
    </source>
</evidence>
<dbReference type="Gene3D" id="3.40.50.150">
    <property type="entry name" value="Vaccinia Virus protein VP39"/>
    <property type="match status" value="1"/>
</dbReference>
<dbReference type="KEGG" id="dci:103516943"/>
<dbReference type="GO" id="GO:0035498">
    <property type="term" value="P:carnosine metabolic process"/>
    <property type="evidence" value="ECO:0007669"/>
    <property type="project" value="TreeGrafter"/>
</dbReference>
<evidence type="ECO:0000313" key="7">
    <source>
        <dbReference type="RefSeq" id="XP_017302755.1"/>
    </source>
</evidence>
<dbReference type="GeneID" id="103516943"/>
<sequence>MNPLDDEEEKKSFLRILGAFKYYKNYSLMKVKRNEQYLESLPEKHQKLLSKYKDHLNDLKSCIDKNYEIIKLIIKDVGVMFENVPSSEPIKLISPLPNSTDLEKVQTTLKQFVRDWSEEGSEERKTCYEPIISEILARFPPETINPKDVNILVPGAGLGRLAFEIARRGYVCQGNEFSLFMLFASNFILNKCREKNVYKIYPWVQQTDNNILTHHQTMAVTFPDINTSDYNDDCDFSMAAGDFLQVYVHPNKWDCVATCFFIDCANNIVSFIETIFNILKPGGIWINLGPLLYHYSNMLNEDSIEPSYEVVKQVIQGLGFVYEVSKN</sequence>
<dbReference type="GO" id="GO:0032259">
    <property type="term" value="P:methylation"/>
    <property type="evidence" value="ECO:0007669"/>
    <property type="project" value="UniProtKB-KW"/>
</dbReference>
<reference evidence="7" key="1">
    <citation type="submission" date="2025-08" db="UniProtKB">
        <authorList>
            <consortium name="RefSeq"/>
        </authorList>
    </citation>
    <scope>IDENTIFICATION</scope>
</reference>
<dbReference type="RefSeq" id="XP_017302755.1">
    <property type="nucleotide sequence ID" value="XM_017447266.2"/>
</dbReference>
<accession>A0A1S4EKP7</accession>
<dbReference type="GO" id="GO:0005829">
    <property type="term" value="C:cytosol"/>
    <property type="evidence" value="ECO:0007669"/>
    <property type="project" value="TreeGrafter"/>
</dbReference>
<dbReference type="PANTHER" id="PTHR12303:SF6">
    <property type="entry name" value="CARNOSINE N-METHYLTRANSFERASE"/>
    <property type="match status" value="1"/>
</dbReference>
<dbReference type="PANTHER" id="PTHR12303">
    <property type="entry name" value="CARNOSINE N-METHYLTRANSFERASE"/>
    <property type="match status" value="1"/>
</dbReference>
<evidence type="ECO:0000256" key="1">
    <source>
        <dbReference type="ARBA" id="ARBA00010086"/>
    </source>
</evidence>
<dbReference type="InterPro" id="IPR012901">
    <property type="entry name" value="CARME"/>
</dbReference>
<dbReference type="GO" id="GO:0030735">
    <property type="term" value="F:carnosine N-methyltransferase activity"/>
    <property type="evidence" value="ECO:0007669"/>
    <property type="project" value="UniProtKB-EC"/>
</dbReference>
<organism evidence="6 7">
    <name type="scientific">Diaphorina citri</name>
    <name type="common">Asian citrus psyllid</name>
    <dbReference type="NCBI Taxonomy" id="121845"/>
    <lineage>
        <taxon>Eukaryota</taxon>
        <taxon>Metazoa</taxon>
        <taxon>Ecdysozoa</taxon>
        <taxon>Arthropoda</taxon>
        <taxon>Hexapoda</taxon>
        <taxon>Insecta</taxon>
        <taxon>Pterygota</taxon>
        <taxon>Neoptera</taxon>
        <taxon>Paraneoptera</taxon>
        <taxon>Hemiptera</taxon>
        <taxon>Sternorrhyncha</taxon>
        <taxon>Psylloidea</taxon>
        <taxon>Psyllidae</taxon>
        <taxon>Diaphorininae</taxon>
        <taxon>Diaphorina</taxon>
    </lineage>
</organism>
<evidence type="ECO:0000256" key="4">
    <source>
        <dbReference type="ARBA" id="ARBA00022679"/>
    </source>
</evidence>
<dbReference type="STRING" id="121845.A0A1S4EKP7"/>
<proteinExistence type="inferred from homology"/>
<dbReference type="PaxDb" id="121845-A0A1S4EKP7"/>
<comment type="similarity">
    <text evidence="1">Belongs to the carnosine N-methyltransferase family.</text>
</comment>
<gene>
    <name evidence="7" type="primary">LOC103516943</name>
</gene>
<dbReference type="EC" id="2.1.1.22" evidence="2"/>
<dbReference type="Proteomes" id="UP000079169">
    <property type="component" value="Unplaced"/>
</dbReference>
<dbReference type="Pfam" id="PF07942">
    <property type="entry name" value="CARME"/>
    <property type="match status" value="1"/>
</dbReference>
<evidence type="ECO:0000256" key="2">
    <source>
        <dbReference type="ARBA" id="ARBA00012003"/>
    </source>
</evidence>
<dbReference type="AlphaFoldDB" id="A0A1S4EKP7"/>
<keyword evidence="3" id="KW-0489">Methyltransferase</keyword>
<dbReference type="SUPFAM" id="SSF53335">
    <property type="entry name" value="S-adenosyl-L-methionine-dependent methyltransferases"/>
    <property type="match status" value="1"/>
</dbReference>
<protein>
    <recommendedName>
        <fullName evidence="2">carnosine N-methyltransferase</fullName>
        <ecNumber evidence="2">2.1.1.22</ecNumber>
    </recommendedName>
</protein>
<evidence type="ECO:0000256" key="3">
    <source>
        <dbReference type="ARBA" id="ARBA00022603"/>
    </source>
</evidence>
<name>A0A1S4EKP7_DIACI</name>